<evidence type="ECO:0000256" key="18">
    <source>
        <dbReference type="ARBA" id="ARBA00023295"/>
    </source>
</evidence>
<evidence type="ECO:0000256" key="2">
    <source>
        <dbReference type="ARBA" id="ARBA00001913"/>
    </source>
</evidence>
<dbReference type="AlphaFoldDB" id="A0A2N9HUK6"/>
<dbReference type="InterPro" id="IPR012850">
    <property type="entry name" value="A-amylase_bs_C"/>
</dbReference>
<dbReference type="CDD" id="cd11043">
    <property type="entry name" value="CYP90-like"/>
    <property type="match status" value="1"/>
</dbReference>
<dbReference type="GO" id="GO:0010295">
    <property type="term" value="F:(+)-abscisic acid 8'-hydroxylase activity"/>
    <property type="evidence" value="ECO:0007669"/>
    <property type="project" value="UniProtKB-EC"/>
</dbReference>
<dbReference type="CDD" id="cd11314">
    <property type="entry name" value="AmyAc_arch_bac_plant_AmyA"/>
    <property type="match status" value="1"/>
</dbReference>
<comment type="pathway">
    <text evidence="21">Plant hormone degradation; abscisic acid degradation.</text>
</comment>
<dbReference type="PANTHER" id="PTHR43447">
    <property type="entry name" value="ALPHA-AMYLASE"/>
    <property type="match status" value="1"/>
</dbReference>
<dbReference type="SUPFAM" id="SSF51011">
    <property type="entry name" value="Glycosyl hydrolase domain"/>
    <property type="match status" value="1"/>
</dbReference>
<evidence type="ECO:0000256" key="5">
    <source>
        <dbReference type="ARBA" id="ARBA00008061"/>
    </source>
</evidence>
<keyword evidence="12" id="KW-1133">Transmembrane helix</keyword>
<dbReference type="Pfam" id="PF00067">
    <property type="entry name" value="p450"/>
    <property type="match status" value="1"/>
</dbReference>
<gene>
    <name evidence="26" type="ORF">FSB_LOCUS43600</name>
</gene>
<dbReference type="EC" id="3.2.1.1" evidence="7"/>
<dbReference type="Gene3D" id="2.60.40.1180">
    <property type="entry name" value="Golgi alpha-mannosidase II"/>
    <property type="match status" value="1"/>
</dbReference>
<dbReference type="InterPro" id="IPR036396">
    <property type="entry name" value="Cyt_P450_sf"/>
</dbReference>
<evidence type="ECO:0000313" key="26">
    <source>
        <dbReference type="EMBL" id="SPD15718.1"/>
    </source>
</evidence>
<proteinExistence type="inferred from homology"/>
<dbReference type="FunFam" id="1.10.630.10:FF:000014">
    <property type="entry name" value="Abscisic acid 8"/>
    <property type="match status" value="1"/>
</dbReference>
<dbReference type="GO" id="GO:0016020">
    <property type="term" value="C:membrane"/>
    <property type="evidence" value="ECO:0007669"/>
    <property type="project" value="UniProtKB-SubCell"/>
</dbReference>
<evidence type="ECO:0000256" key="16">
    <source>
        <dbReference type="ARBA" id="ARBA00023136"/>
    </source>
</evidence>
<keyword evidence="8 23" id="KW-0349">Heme</keyword>
<evidence type="ECO:0000256" key="1">
    <source>
        <dbReference type="ARBA" id="ARBA00000548"/>
    </source>
</evidence>
<comment type="subcellular location">
    <subcellularLocation>
        <location evidence="4">Membrane</location>
        <topology evidence="4">Single-pass membrane protein</topology>
    </subcellularLocation>
</comment>
<comment type="similarity">
    <text evidence="6">Belongs to the cytochrome P450 family.</text>
</comment>
<evidence type="ECO:0000256" key="14">
    <source>
        <dbReference type="ARBA" id="ARBA00023004"/>
    </source>
</evidence>
<dbReference type="Pfam" id="PF00128">
    <property type="entry name" value="Alpha-amylase"/>
    <property type="match status" value="1"/>
</dbReference>
<dbReference type="InterPro" id="IPR013780">
    <property type="entry name" value="Glyco_hydro_b"/>
</dbReference>
<sequence>MKKLKKKRERVAELPPGSMGWPFIGETLQLYSQDPKIFFTTKQKRYGEIFKSHILGCPCVMLASPEAARFVLVTHAHLFKPTYPKSKERMIGPSALFFHQGTYHNRLRKLVQSSLSPETIRKLVPDIEAMAISALDSWAGGQVVNSFHEMKKFSFDVGILSIFGRLDDKYREKLKENYCIVDKGYNSFPTNILGTPYSKALLARKRLSKIVSEIICEREEKKLLDKDLLGYLMNFKNERGEILTRDQIADNIIGVLFAAQDTTASLLTWILKYLHDDQKLLEAVKAEQKAIYEVNDGGKRPLTWSQTKNMPLTYRVILECLRMASIISFTYREAVVDVEYKGYLIPKGWKVMPLFRNIHHNPEIFLDPQNFDPSRFEVAPKPNTFMPFGNGEHACPGNELAKLETLILIHHLLTKFKWEVVGSQGGIQYGPFPVPQHGLPAKFWRESTNSGSCSFVIKATEVRAYRTDPLQGFNWESWKKEGGWYNFLRNSIPELASSGITHVWLPPPSHSLSEGPQGFLPGRLYDLNASKYGNQDELKRLTKAFHDKGIQCISDIVINHRCAEKKDSRGVWSIFEGGTPDDRLDWGPSFICSDDTRYCDGNGNPDTGTGFDGAPDIDHTNLRVQRELSDWMNWLKTEIGFAGWRFDFARGYCPTFTKKYMQNTRPSFAVGEIWNSLAYGSDGKPVYNQDGHRREIVRWIEAAGGGVTAFDFTTKGILQTAIQGELWRLKDANGGPPGVIGLRPGNGVTFIDNHDTGSTQNLWPFPSDKVMQGYVYILTHPGIPSVFYDHFFDWGLKEGISILIAIRSRNGIRPTSSVRILASDADLYVAAIDEKIIAKIGPRYEVGNLVPPTFQLATSGNDYAFLSLGLGFAPPISAWTQERRSSMIRPHPWKPRTICIEIHFDWVFAEAHQLEDLFMEPWVEATCGGGGEFGMCGGGHCVE</sequence>
<dbReference type="GO" id="GO:0005975">
    <property type="term" value="P:carbohydrate metabolic process"/>
    <property type="evidence" value="ECO:0007669"/>
    <property type="project" value="InterPro"/>
</dbReference>
<dbReference type="GO" id="GO:0005506">
    <property type="term" value="F:iron ion binding"/>
    <property type="evidence" value="ECO:0007669"/>
    <property type="project" value="InterPro"/>
</dbReference>
<evidence type="ECO:0000256" key="17">
    <source>
        <dbReference type="ARBA" id="ARBA00023277"/>
    </source>
</evidence>
<keyword evidence="13" id="KW-0560">Oxidoreductase</keyword>
<dbReference type="InterPro" id="IPR002401">
    <property type="entry name" value="Cyt_P450_E_grp-I"/>
</dbReference>
<protein>
    <recommendedName>
        <fullName evidence="19">1,4-alpha-D-glucan glucanohydrolase</fullName>
        <ecNumber evidence="22">1.14.14.137</ecNumber>
        <ecNumber evidence="7">3.2.1.1</ecNumber>
    </recommendedName>
</protein>
<dbReference type="EC" id="1.14.14.137" evidence="22"/>
<evidence type="ECO:0000256" key="21">
    <source>
        <dbReference type="ARBA" id="ARBA00060633"/>
    </source>
</evidence>
<evidence type="ECO:0000256" key="11">
    <source>
        <dbReference type="ARBA" id="ARBA00022801"/>
    </source>
</evidence>
<name>A0A2N9HUK6_FAGSY</name>
<evidence type="ECO:0000256" key="9">
    <source>
        <dbReference type="ARBA" id="ARBA00022692"/>
    </source>
</evidence>
<keyword evidence="17" id="KW-0119">Carbohydrate metabolism</keyword>
<keyword evidence="14 23" id="KW-0408">Iron</keyword>
<evidence type="ECO:0000256" key="15">
    <source>
        <dbReference type="ARBA" id="ARBA00023033"/>
    </source>
</evidence>
<comment type="cofactor">
    <cofactor evidence="3 23">
        <name>heme</name>
        <dbReference type="ChEBI" id="CHEBI:30413"/>
    </cofactor>
</comment>
<reference evidence="26" key="1">
    <citation type="submission" date="2018-02" db="EMBL/GenBank/DDBJ databases">
        <authorList>
            <person name="Cohen D.B."/>
            <person name="Kent A.D."/>
        </authorList>
    </citation>
    <scope>NUCLEOTIDE SEQUENCE</scope>
</reference>
<comment type="cofactor">
    <cofactor evidence="2">
        <name>Ca(2+)</name>
        <dbReference type="ChEBI" id="CHEBI:29108"/>
    </cofactor>
</comment>
<evidence type="ECO:0000256" key="4">
    <source>
        <dbReference type="ARBA" id="ARBA00004167"/>
    </source>
</evidence>
<evidence type="ECO:0000256" key="20">
    <source>
        <dbReference type="ARBA" id="ARBA00050609"/>
    </source>
</evidence>
<comment type="catalytic activity">
    <reaction evidence="1">
        <text>Endohydrolysis of (1-&gt;4)-alpha-D-glucosidic linkages in polysaccharides containing three or more (1-&gt;4)-alpha-linked D-glucose units.</text>
        <dbReference type="EC" id="3.2.1.1"/>
    </reaction>
</comment>
<dbReference type="SUPFAM" id="SSF51445">
    <property type="entry name" value="(Trans)glycosidases"/>
    <property type="match status" value="1"/>
</dbReference>
<dbReference type="SMART" id="SM00642">
    <property type="entry name" value="Aamy"/>
    <property type="match status" value="1"/>
</dbReference>
<evidence type="ECO:0000256" key="12">
    <source>
        <dbReference type="ARBA" id="ARBA00022989"/>
    </source>
</evidence>
<dbReference type="SMART" id="SM00810">
    <property type="entry name" value="Alpha-amyl_C2"/>
    <property type="match status" value="1"/>
</dbReference>
<dbReference type="Gene3D" id="1.10.630.10">
    <property type="entry name" value="Cytochrome P450"/>
    <property type="match status" value="1"/>
</dbReference>
<evidence type="ECO:0000256" key="23">
    <source>
        <dbReference type="PIRSR" id="PIRSR602401-1"/>
    </source>
</evidence>
<keyword evidence="10 23" id="KW-0479">Metal-binding</keyword>
<dbReference type="InterPro" id="IPR017972">
    <property type="entry name" value="Cyt_P450_CS"/>
</dbReference>
<organism evidence="26">
    <name type="scientific">Fagus sylvatica</name>
    <name type="common">Beechnut</name>
    <dbReference type="NCBI Taxonomy" id="28930"/>
    <lineage>
        <taxon>Eukaryota</taxon>
        <taxon>Viridiplantae</taxon>
        <taxon>Streptophyta</taxon>
        <taxon>Embryophyta</taxon>
        <taxon>Tracheophyta</taxon>
        <taxon>Spermatophyta</taxon>
        <taxon>Magnoliopsida</taxon>
        <taxon>eudicotyledons</taxon>
        <taxon>Gunneridae</taxon>
        <taxon>Pentapetalae</taxon>
        <taxon>rosids</taxon>
        <taxon>fabids</taxon>
        <taxon>Fagales</taxon>
        <taxon>Fagaceae</taxon>
        <taxon>Fagus</taxon>
    </lineage>
</organism>
<dbReference type="InterPro" id="IPR017853">
    <property type="entry name" value="GH"/>
</dbReference>
<feature type="domain" description="Glycosyl hydrolase family 13 catalytic" evidence="24">
    <location>
        <begin position="470"/>
        <end position="813"/>
    </location>
</feature>
<dbReference type="Gene3D" id="3.20.20.80">
    <property type="entry name" value="Glycosidases"/>
    <property type="match status" value="1"/>
</dbReference>
<keyword evidence="18" id="KW-0326">Glycosidase</keyword>
<dbReference type="PRINTS" id="PR00463">
    <property type="entry name" value="EP450I"/>
</dbReference>
<dbReference type="EMBL" id="OIVN01004146">
    <property type="protein sequence ID" value="SPD15718.1"/>
    <property type="molecule type" value="Genomic_DNA"/>
</dbReference>
<dbReference type="SUPFAM" id="SSF48264">
    <property type="entry name" value="Cytochrome P450"/>
    <property type="match status" value="1"/>
</dbReference>
<evidence type="ECO:0000259" key="24">
    <source>
        <dbReference type="SMART" id="SM00642"/>
    </source>
</evidence>
<evidence type="ECO:0000256" key="22">
    <source>
        <dbReference type="ARBA" id="ARBA00066338"/>
    </source>
</evidence>
<dbReference type="InterPro" id="IPR006047">
    <property type="entry name" value="GH13_cat_dom"/>
</dbReference>
<accession>A0A2N9HUK6</accession>
<comment type="similarity">
    <text evidence="5">Belongs to the glycosyl hydrolase 13 family.</text>
</comment>
<evidence type="ECO:0000256" key="19">
    <source>
        <dbReference type="ARBA" id="ARBA00030238"/>
    </source>
</evidence>
<evidence type="ECO:0000256" key="10">
    <source>
        <dbReference type="ARBA" id="ARBA00022723"/>
    </source>
</evidence>
<dbReference type="Pfam" id="PF07821">
    <property type="entry name" value="Alpha-amyl_C2"/>
    <property type="match status" value="1"/>
</dbReference>
<comment type="catalytic activity">
    <reaction evidence="20">
        <text>2-cis-(+)-abscisate + reduced [NADPH--hemoprotein reductase] + O2 = (+)-8'-hydroxyabscisate + oxidized [NADPH--hemoprotein reductase] + H2O + H(+)</text>
        <dbReference type="Rhea" id="RHEA:12897"/>
        <dbReference type="Rhea" id="RHEA-COMP:11964"/>
        <dbReference type="Rhea" id="RHEA-COMP:11965"/>
        <dbReference type="ChEBI" id="CHEBI:15377"/>
        <dbReference type="ChEBI" id="CHEBI:15378"/>
        <dbReference type="ChEBI" id="CHEBI:15379"/>
        <dbReference type="ChEBI" id="CHEBI:37569"/>
        <dbReference type="ChEBI" id="CHEBI:57618"/>
        <dbReference type="ChEBI" id="CHEBI:58210"/>
        <dbReference type="ChEBI" id="CHEBI:58490"/>
        <dbReference type="EC" id="1.14.14.137"/>
    </reaction>
</comment>
<dbReference type="GO" id="GO:0004556">
    <property type="term" value="F:alpha-amylase activity"/>
    <property type="evidence" value="ECO:0007669"/>
    <property type="project" value="UniProtKB-EC"/>
</dbReference>
<dbReference type="PROSITE" id="PS00086">
    <property type="entry name" value="CYTOCHROME_P450"/>
    <property type="match status" value="1"/>
</dbReference>
<keyword evidence="11" id="KW-0378">Hydrolase</keyword>
<evidence type="ECO:0000256" key="8">
    <source>
        <dbReference type="ARBA" id="ARBA00022617"/>
    </source>
</evidence>
<dbReference type="GO" id="GO:0020037">
    <property type="term" value="F:heme binding"/>
    <property type="evidence" value="ECO:0007669"/>
    <property type="project" value="InterPro"/>
</dbReference>
<evidence type="ECO:0000259" key="25">
    <source>
        <dbReference type="SMART" id="SM00810"/>
    </source>
</evidence>
<keyword evidence="16" id="KW-0472">Membrane</keyword>
<keyword evidence="15" id="KW-0503">Monooxygenase</keyword>
<feature type="binding site" description="axial binding residue" evidence="23">
    <location>
        <position position="395"/>
    </location>
    <ligand>
        <name>heme</name>
        <dbReference type="ChEBI" id="CHEBI:30413"/>
    </ligand>
    <ligandPart>
        <name>Fe</name>
        <dbReference type="ChEBI" id="CHEBI:18248"/>
    </ligandPart>
</feature>
<dbReference type="GO" id="GO:0005509">
    <property type="term" value="F:calcium ion binding"/>
    <property type="evidence" value="ECO:0007669"/>
    <property type="project" value="InterPro"/>
</dbReference>
<dbReference type="PRINTS" id="PR00385">
    <property type="entry name" value="P450"/>
</dbReference>
<evidence type="ECO:0000256" key="6">
    <source>
        <dbReference type="ARBA" id="ARBA00010617"/>
    </source>
</evidence>
<evidence type="ECO:0000256" key="7">
    <source>
        <dbReference type="ARBA" id="ARBA00012595"/>
    </source>
</evidence>
<keyword evidence="9" id="KW-0812">Transmembrane</keyword>
<dbReference type="InterPro" id="IPR001128">
    <property type="entry name" value="Cyt_P450"/>
</dbReference>
<feature type="domain" description="Alpha-amylase C-terminal beta-sheet" evidence="25">
    <location>
        <begin position="808"/>
        <end position="868"/>
    </location>
</feature>
<evidence type="ECO:0000256" key="3">
    <source>
        <dbReference type="ARBA" id="ARBA00001971"/>
    </source>
</evidence>
<evidence type="ECO:0000256" key="13">
    <source>
        <dbReference type="ARBA" id="ARBA00023002"/>
    </source>
</evidence>